<feature type="transmembrane region" description="Helical" evidence="8">
    <location>
        <begin position="110"/>
        <end position="130"/>
    </location>
</feature>
<evidence type="ECO:0000256" key="5">
    <source>
        <dbReference type="ARBA" id="ARBA00023065"/>
    </source>
</evidence>
<comment type="caution">
    <text evidence="10">The sequence shown here is derived from an EMBL/GenBank/DDBJ whole genome shotgun (WGS) entry which is preliminary data.</text>
</comment>
<feature type="compositionally biased region" description="Low complexity" evidence="7">
    <location>
        <begin position="13"/>
        <end position="26"/>
    </location>
</feature>
<feature type="compositionally biased region" description="Pro residues" evidence="7">
    <location>
        <begin position="662"/>
        <end position="672"/>
    </location>
</feature>
<feature type="region of interest" description="Disordered" evidence="7">
    <location>
        <begin position="620"/>
        <end position="672"/>
    </location>
</feature>
<dbReference type="AlphaFoldDB" id="A0A814U112"/>
<evidence type="ECO:0000313" key="10">
    <source>
        <dbReference type="EMBL" id="CAF1167413.1"/>
    </source>
</evidence>
<keyword evidence="4 8" id="KW-1133">Transmembrane helix</keyword>
<name>A0A814U112_9BILA</name>
<proteinExistence type="predicted"/>
<dbReference type="GO" id="GO:0008324">
    <property type="term" value="F:monoatomic cation transmembrane transporter activity"/>
    <property type="evidence" value="ECO:0007669"/>
    <property type="project" value="InterPro"/>
</dbReference>
<dbReference type="PANTHER" id="PTHR31064">
    <property type="entry name" value="POTASSIUM TRANSPORT PROTEIN DDB_G0292412-RELATED"/>
    <property type="match status" value="1"/>
</dbReference>
<evidence type="ECO:0000256" key="7">
    <source>
        <dbReference type="SAM" id="MobiDB-lite"/>
    </source>
</evidence>
<dbReference type="Proteomes" id="UP000663832">
    <property type="component" value="Unassembled WGS sequence"/>
</dbReference>
<protein>
    <submittedName>
        <fullName evidence="10">Uncharacterized protein</fullName>
    </submittedName>
</protein>
<keyword evidence="6 8" id="KW-0472">Membrane</keyword>
<reference evidence="10" key="1">
    <citation type="submission" date="2021-02" db="EMBL/GenBank/DDBJ databases">
        <authorList>
            <person name="Nowell W R."/>
        </authorList>
    </citation>
    <scope>NUCLEOTIDE SEQUENCE</scope>
</reference>
<evidence type="ECO:0000256" key="6">
    <source>
        <dbReference type="ARBA" id="ARBA00023136"/>
    </source>
</evidence>
<keyword evidence="3 8" id="KW-0812">Transmembrane</keyword>
<feature type="compositionally biased region" description="Low complexity" evidence="7">
    <location>
        <begin position="620"/>
        <end position="630"/>
    </location>
</feature>
<feature type="transmembrane region" description="Helical" evidence="8">
    <location>
        <begin position="43"/>
        <end position="65"/>
    </location>
</feature>
<organism evidence="10 12">
    <name type="scientific">Adineta steineri</name>
    <dbReference type="NCBI Taxonomy" id="433720"/>
    <lineage>
        <taxon>Eukaryota</taxon>
        <taxon>Metazoa</taxon>
        <taxon>Spiralia</taxon>
        <taxon>Gnathifera</taxon>
        <taxon>Rotifera</taxon>
        <taxon>Eurotatoria</taxon>
        <taxon>Bdelloidea</taxon>
        <taxon>Adinetida</taxon>
        <taxon>Adinetidae</taxon>
        <taxon>Adineta</taxon>
    </lineage>
</organism>
<evidence type="ECO:0000313" key="12">
    <source>
        <dbReference type="Proteomes" id="UP000663832"/>
    </source>
</evidence>
<comment type="subcellular location">
    <subcellularLocation>
        <location evidence="1">Membrane</location>
        <topology evidence="1">Multi-pass membrane protein</topology>
    </subcellularLocation>
</comment>
<feature type="transmembrane region" description="Helical" evidence="8">
    <location>
        <begin position="321"/>
        <end position="340"/>
    </location>
</feature>
<dbReference type="GO" id="GO:0005886">
    <property type="term" value="C:plasma membrane"/>
    <property type="evidence" value="ECO:0007669"/>
    <property type="project" value="TreeGrafter"/>
</dbReference>
<gene>
    <name evidence="9" type="ORF">BJG266_LOCUS17759</name>
    <name evidence="10" type="ORF">QVE165_LOCUS23919</name>
    <name evidence="11" type="ORF">QVE165_LOCUS38382</name>
</gene>
<feature type="compositionally biased region" description="Basic and acidic residues" evidence="7">
    <location>
        <begin position="1"/>
        <end position="12"/>
    </location>
</feature>
<feature type="region of interest" description="Disordered" evidence="7">
    <location>
        <begin position="1"/>
        <end position="26"/>
    </location>
</feature>
<dbReference type="GO" id="GO:0030001">
    <property type="term" value="P:metal ion transport"/>
    <property type="evidence" value="ECO:0007669"/>
    <property type="project" value="UniProtKB-ARBA"/>
</dbReference>
<evidence type="ECO:0000313" key="9">
    <source>
        <dbReference type="EMBL" id="CAF1035262.1"/>
    </source>
</evidence>
<accession>A0A814U112</accession>
<dbReference type="Proteomes" id="UP000663877">
    <property type="component" value="Unassembled WGS sequence"/>
</dbReference>
<evidence type="ECO:0000256" key="3">
    <source>
        <dbReference type="ARBA" id="ARBA00022692"/>
    </source>
</evidence>
<feature type="transmembrane region" description="Helical" evidence="8">
    <location>
        <begin position="183"/>
        <end position="209"/>
    </location>
</feature>
<dbReference type="EMBL" id="CAJNOM010000165">
    <property type="protein sequence ID" value="CAF1167413.1"/>
    <property type="molecule type" value="Genomic_DNA"/>
</dbReference>
<keyword evidence="5" id="KW-0406">Ion transport</keyword>
<feature type="transmembrane region" description="Helical" evidence="8">
    <location>
        <begin position="376"/>
        <end position="393"/>
    </location>
</feature>
<keyword evidence="2" id="KW-0813">Transport</keyword>
<feature type="transmembrane region" description="Helical" evidence="8">
    <location>
        <begin position="260"/>
        <end position="280"/>
    </location>
</feature>
<feature type="transmembrane region" description="Helical" evidence="8">
    <location>
        <begin position="564"/>
        <end position="584"/>
    </location>
</feature>
<dbReference type="Pfam" id="PF02386">
    <property type="entry name" value="TrkH"/>
    <property type="match status" value="1"/>
</dbReference>
<evidence type="ECO:0000313" key="11">
    <source>
        <dbReference type="EMBL" id="CAF1422798.1"/>
    </source>
</evidence>
<evidence type="ECO:0000256" key="1">
    <source>
        <dbReference type="ARBA" id="ARBA00004141"/>
    </source>
</evidence>
<evidence type="ECO:0000256" key="4">
    <source>
        <dbReference type="ARBA" id="ARBA00022989"/>
    </source>
</evidence>
<dbReference type="EMBL" id="CAJNOM010000412">
    <property type="protein sequence ID" value="CAF1422798.1"/>
    <property type="molecule type" value="Genomic_DNA"/>
</dbReference>
<dbReference type="InterPro" id="IPR051143">
    <property type="entry name" value="TrkH_K-transport"/>
</dbReference>
<evidence type="ECO:0000256" key="8">
    <source>
        <dbReference type="SAM" id="Phobius"/>
    </source>
</evidence>
<dbReference type="OrthoDB" id="9999863at2759"/>
<sequence>MDSRDSETDSKNSEQSSSSSSSSSTLTNKTSWWKRYQWHMRHYFYIHIFIFISMGLLGGLTVVIIENYLKPNRLMHVRYIDAWFIASSCVYGCGLSTLDFARLSTYSQVILMLFTLACGMTISTLPALIVKAQTHKHERGLMVDNDHLAYHTRSETTKKIEYSYEAEVKIARLPNAEQLRYRAYLCCLALIPLTCITIYLAAFAFIGSWIKLRYRPNQLKQDGRPVNPWYASFIITVTGFNQNGLTPWSDNLMRFVDDTILCIFVMLLIMSGNAFFPFIFRNVIMLIRRLVSWHHKIIFDYISLNNHRLSTVLYPTIQTRIYLTVTFCLYALGIIVSMILDYHSQSFIHYSAGQRILIFVFHTISSRFAGFQTIDITLLAEGTLVIYLLLMAVKPQMLCALDKTPFELEWETIRDKETIYIEATRRQSTELIDDSSSIESHVLPIRYLHRILRSHSLDARRRAQQHFASLASLHRSPSLTRKKAKYKLHLLMFLIARRMLSHLFTFLTRTRTWLFIFIFLICTFESYHMTPIDENVTVFKILFEVVSAFGAVGLTTGYPNLKSSFATVLSVPSKIILVLTMLMGRHRGLLDSMKDQEKIEYSAYTLLERWKRKARDEHPLLSSNDSIPSSPSSPPPPAVKPRTFSTNRPSRSRYIIELSKPNIPPRTKPAVY</sequence>
<keyword evidence="12" id="KW-1185">Reference proteome</keyword>
<dbReference type="EMBL" id="CAJNOI010000088">
    <property type="protein sequence ID" value="CAF1035262.1"/>
    <property type="molecule type" value="Genomic_DNA"/>
</dbReference>
<evidence type="ECO:0000256" key="2">
    <source>
        <dbReference type="ARBA" id="ARBA00022448"/>
    </source>
</evidence>
<dbReference type="PANTHER" id="PTHR31064:SF30">
    <property type="entry name" value="HIGH-AFFINITY POTASSIUM TRANSPORT PROTEIN-RELATED"/>
    <property type="match status" value="1"/>
</dbReference>
<dbReference type="InterPro" id="IPR003445">
    <property type="entry name" value="Cat_transpt"/>
</dbReference>
<feature type="transmembrane region" description="Helical" evidence="8">
    <location>
        <begin position="541"/>
        <end position="558"/>
    </location>
</feature>